<dbReference type="GO" id="GO:0016567">
    <property type="term" value="P:protein ubiquitination"/>
    <property type="evidence" value="ECO:0007669"/>
    <property type="project" value="TreeGrafter"/>
</dbReference>
<feature type="region of interest" description="Disordered" evidence="8">
    <location>
        <begin position="151"/>
        <end position="183"/>
    </location>
</feature>
<dbReference type="PROSITE" id="PS50293">
    <property type="entry name" value="TPR_REGION"/>
    <property type="match status" value="1"/>
</dbReference>
<dbReference type="GO" id="GO:0051301">
    <property type="term" value="P:cell division"/>
    <property type="evidence" value="ECO:0007669"/>
    <property type="project" value="UniProtKB-KW"/>
</dbReference>
<organism evidence="9 10">
    <name type="scientific">Zygosaccharomyces rouxii (strain ATCC 2623 / CBS 732 / NBRC 1130 / NCYC 568 / NRRL Y-229)</name>
    <dbReference type="NCBI Taxonomy" id="559307"/>
    <lineage>
        <taxon>Eukaryota</taxon>
        <taxon>Fungi</taxon>
        <taxon>Dikarya</taxon>
        <taxon>Ascomycota</taxon>
        <taxon>Saccharomycotina</taxon>
        <taxon>Saccharomycetes</taxon>
        <taxon>Saccharomycetales</taxon>
        <taxon>Saccharomycetaceae</taxon>
        <taxon>Zygosaccharomyces</taxon>
    </lineage>
</organism>
<gene>
    <name evidence="9" type="ordered locus">ZYRO0D00572g</name>
</gene>
<keyword evidence="6" id="KW-0131">Cell cycle</keyword>
<feature type="region of interest" description="Disordered" evidence="8">
    <location>
        <begin position="42"/>
        <end position="73"/>
    </location>
</feature>
<dbReference type="KEGG" id="zro:ZYRO0D00572g"/>
<feature type="repeat" description="TPR" evidence="7">
    <location>
        <begin position="599"/>
        <end position="632"/>
    </location>
</feature>
<keyword evidence="4" id="KW-0833">Ubl conjugation pathway</keyword>
<keyword evidence="3" id="KW-0498">Mitosis</keyword>
<dbReference type="InterPro" id="IPR011990">
    <property type="entry name" value="TPR-like_helical_dom_sf"/>
</dbReference>
<protein>
    <submittedName>
        <fullName evidence="9">ZYRO0D00572p</fullName>
    </submittedName>
</protein>
<dbReference type="Pfam" id="PF12895">
    <property type="entry name" value="ANAPC3"/>
    <property type="match status" value="1"/>
</dbReference>
<dbReference type="SUPFAM" id="SSF81901">
    <property type="entry name" value="HCP-like"/>
    <property type="match status" value="2"/>
</dbReference>
<name>C5DUQ7_ZYGRC</name>
<keyword evidence="1" id="KW-0132">Cell division</keyword>
<dbReference type="GO" id="GO:0005680">
    <property type="term" value="C:anaphase-promoting complex"/>
    <property type="evidence" value="ECO:0007669"/>
    <property type="project" value="UniProtKB-ARBA"/>
</dbReference>
<evidence type="ECO:0000256" key="6">
    <source>
        <dbReference type="ARBA" id="ARBA00023306"/>
    </source>
</evidence>
<feature type="repeat" description="TPR" evidence="7">
    <location>
        <begin position="674"/>
        <end position="707"/>
    </location>
</feature>
<feature type="repeat" description="TPR" evidence="7">
    <location>
        <begin position="640"/>
        <end position="673"/>
    </location>
</feature>
<dbReference type="EMBL" id="CU928176">
    <property type="protein sequence ID" value="CAR27526.1"/>
    <property type="molecule type" value="Genomic_DNA"/>
</dbReference>
<sequence length="785" mass="87889">MCQLNLSRIVWVLSNQPMSTHGTPTQHNSTLVISPFITGNAGSKSNANSSQANQVTDGQTTTGPDPRTEEAGNNWRESISHSPYQSIANSPLVQKTNPSVTAASLATPYHNAAQNDTGNGGNGILTSISKNSLFGSTIPSTLRKVSLQREYKDPTGGDANNDAPADGGSAAGESGNNQDGMATTTLTTTTTTTATTVAEFDISELSSIEKLRLWRHDALMQHLYKTAEFIGNKIYTMTGDPNDAFWLAQVFYSSGACIRAVELLTKDMLDSVSIMCRYLLALCLVDLQRYEEALDVVGESNPFYEAADQDAKKQNDGGIKLESSLCYLRGKIYAAQNNFNKSKESYKEAVLVDVKNYEAFEELIAKNLLTPKEEWDLLEALESEFSLLDDNQEMVKCLYTIRLSKYLNEDKTLDARRQLIEEHNLESNVDILRSQAEIYCTQCKFTQCLEICEIILERDEFNGEVLPLYISCLYELGAKNKLFLLSHKLAENFAKNSITWFSVATYYMVVEKIEEARKYFSKSSILDPNFAPAWLGFAHTYAIEGEQDQAISAYSTAARFFPGIHLPNLFLGMQYMALNTFSLAEEYFTLAYDTCPQDPLLLNEMGVMYFKRNDLHKAKRYLKRALEAVKELNPTSRTSVSIQMNLAHAYRRLGENERAIKCFKTVLEVSSKDSDTYCSLGFLYLKTKELQRAIDHLHTALSLKPSNLAAQELLLHALELNVSMNLDADHPLIVNSQLYESNFDQFISSRKRAPRTLDSVGYAKRMRKTHGPLQMANDDDAMDLE</sequence>
<dbReference type="Proteomes" id="UP000008536">
    <property type="component" value="Chromosome D"/>
</dbReference>
<dbReference type="HOGENOM" id="CLU_011751_4_0_1"/>
<proteinExistence type="predicted"/>
<evidence type="ECO:0000256" key="4">
    <source>
        <dbReference type="ARBA" id="ARBA00022786"/>
    </source>
</evidence>
<accession>C5DUQ7</accession>
<dbReference type="PANTHER" id="PTHR12558">
    <property type="entry name" value="CELL DIVISION CYCLE 16,23,27"/>
    <property type="match status" value="1"/>
</dbReference>
<keyword evidence="2" id="KW-0677">Repeat</keyword>
<keyword evidence="10" id="KW-1185">Reference proteome</keyword>
<dbReference type="FunCoup" id="C5DUQ7">
    <property type="interactions" value="1308"/>
</dbReference>
<dbReference type="SMART" id="SM00028">
    <property type="entry name" value="TPR"/>
    <property type="match status" value="8"/>
</dbReference>
<dbReference type="AlphaFoldDB" id="C5DUQ7"/>
<evidence type="ECO:0000256" key="8">
    <source>
        <dbReference type="SAM" id="MobiDB-lite"/>
    </source>
</evidence>
<dbReference type="Pfam" id="PF13424">
    <property type="entry name" value="TPR_12"/>
    <property type="match status" value="1"/>
</dbReference>
<reference evidence="9 10" key="1">
    <citation type="journal article" date="2009" name="Genome Res.">
        <title>Comparative genomics of protoploid Saccharomycetaceae.</title>
        <authorList>
            <consortium name="The Genolevures Consortium"/>
            <person name="Souciet J.-L."/>
            <person name="Dujon B."/>
            <person name="Gaillardin C."/>
            <person name="Johnston M."/>
            <person name="Baret P.V."/>
            <person name="Cliften P."/>
            <person name="Sherman D.J."/>
            <person name="Weissenbach J."/>
            <person name="Westhof E."/>
            <person name="Wincker P."/>
            <person name="Jubin C."/>
            <person name="Poulain J."/>
            <person name="Barbe V."/>
            <person name="Segurens B."/>
            <person name="Artiguenave F."/>
            <person name="Anthouard V."/>
            <person name="Vacherie B."/>
            <person name="Val M.-E."/>
            <person name="Fulton R.S."/>
            <person name="Minx P."/>
            <person name="Wilson R."/>
            <person name="Durrens P."/>
            <person name="Jean G."/>
            <person name="Marck C."/>
            <person name="Martin T."/>
            <person name="Nikolski M."/>
            <person name="Rolland T."/>
            <person name="Seret M.-L."/>
            <person name="Casaregola S."/>
            <person name="Despons L."/>
            <person name="Fairhead C."/>
            <person name="Fischer G."/>
            <person name="Lafontaine I."/>
            <person name="Leh V."/>
            <person name="Lemaire M."/>
            <person name="de Montigny J."/>
            <person name="Neuveglise C."/>
            <person name="Thierry A."/>
            <person name="Blanc-Lenfle I."/>
            <person name="Bleykasten C."/>
            <person name="Diffels J."/>
            <person name="Fritsch E."/>
            <person name="Frangeul L."/>
            <person name="Goeffon A."/>
            <person name="Jauniaux N."/>
            <person name="Kachouri-Lafond R."/>
            <person name="Payen C."/>
            <person name="Potier S."/>
            <person name="Pribylova L."/>
            <person name="Ozanne C."/>
            <person name="Richard G.-F."/>
            <person name="Sacerdot C."/>
            <person name="Straub M.-L."/>
            <person name="Talla E."/>
        </authorList>
    </citation>
    <scope>NUCLEOTIDE SEQUENCE [LARGE SCALE GENOMIC DNA]</scope>
    <source>
        <strain evidence="9 10">ATCC 2623 / CBS 732 / BCRC 21506 / NBRC 1130 / NCYC 568 / NRRL Y-229</strain>
    </source>
</reference>
<feature type="compositionally biased region" description="Low complexity" evidence="8">
    <location>
        <begin position="42"/>
        <end position="54"/>
    </location>
</feature>
<evidence type="ECO:0000256" key="1">
    <source>
        <dbReference type="ARBA" id="ARBA00022618"/>
    </source>
</evidence>
<dbReference type="STRING" id="559307.C5DUQ7"/>
<dbReference type="Gene3D" id="1.25.40.10">
    <property type="entry name" value="Tetratricopeptide repeat domain"/>
    <property type="match status" value="1"/>
</dbReference>
<dbReference type="InParanoid" id="C5DUQ7"/>
<evidence type="ECO:0000256" key="7">
    <source>
        <dbReference type="PROSITE-ProRule" id="PRU00339"/>
    </source>
</evidence>
<dbReference type="GO" id="GO:0005737">
    <property type="term" value="C:cytoplasm"/>
    <property type="evidence" value="ECO:0007669"/>
    <property type="project" value="TreeGrafter"/>
</dbReference>
<dbReference type="PANTHER" id="PTHR12558:SF9">
    <property type="entry name" value="CELL DIVISION CYCLE PROTEIN 16 HOMOLOG"/>
    <property type="match status" value="1"/>
</dbReference>
<dbReference type="PROSITE" id="PS50005">
    <property type="entry name" value="TPR"/>
    <property type="match status" value="4"/>
</dbReference>
<dbReference type="GO" id="GO:0045842">
    <property type="term" value="P:positive regulation of mitotic metaphase/anaphase transition"/>
    <property type="evidence" value="ECO:0007669"/>
    <property type="project" value="TreeGrafter"/>
</dbReference>
<evidence type="ECO:0000256" key="2">
    <source>
        <dbReference type="ARBA" id="ARBA00022737"/>
    </source>
</evidence>
<evidence type="ECO:0000256" key="3">
    <source>
        <dbReference type="ARBA" id="ARBA00022776"/>
    </source>
</evidence>
<dbReference type="InterPro" id="IPR019734">
    <property type="entry name" value="TPR_rpt"/>
</dbReference>
<keyword evidence="5 7" id="KW-0802">TPR repeat</keyword>
<dbReference type="Pfam" id="PF13181">
    <property type="entry name" value="TPR_8"/>
    <property type="match status" value="2"/>
</dbReference>
<evidence type="ECO:0000256" key="5">
    <source>
        <dbReference type="ARBA" id="ARBA00022803"/>
    </source>
</evidence>
<feature type="repeat" description="TPR" evidence="7">
    <location>
        <begin position="497"/>
        <end position="530"/>
    </location>
</feature>
<evidence type="ECO:0000313" key="10">
    <source>
        <dbReference type="Proteomes" id="UP000008536"/>
    </source>
</evidence>
<dbReference type="GO" id="GO:0031145">
    <property type="term" value="P:anaphase-promoting complex-dependent catabolic process"/>
    <property type="evidence" value="ECO:0007669"/>
    <property type="project" value="TreeGrafter"/>
</dbReference>
<evidence type="ECO:0000313" key="9">
    <source>
        <dbReference type="EMBL" id="CAR27526.1"/>
    </source>
</evidence>